<feature type="transmembrane region" description="Helical" evidence="1">
    <location>
        <begin position="287"/>
        <end position="311"/>
    </location>
</feature>
<name>C8PH33_9BACT</name>
<evidence type="ECO:0000256" key="1">
    <source>
        <dbReference type="SAM" id="Phobius"/>
    </source>
</evidence>
<feature type="transmembrane region" description="Helical" evidence="1">
    <location>
        <begin position="254"/>
        <end position="275"/>
    </location>
</feature>
<dbReference type="RefSeq" id="WP_005870879.1">
    <property type="nucleotide sequence ID" value="NZ_ACYG01000022.1"/>
</dbReference>
<dbReference type="Proteomes" id="UP000005709">
    <property type="component" value="Unassembled WGS sequence"/>
</dbReference>
<protein>
    <submittedName>
        <fullName evidence="2">Uncharacterized protein</fullName>
    </submittedName>
</protein>
<accession>C8PH33</accession>
<keyword evidence="1" id="KW-1133">Transmembrane helix</keyword>
<gene>
    <name evidence="2" type="ORF">CAMGR0001_2221</name>
</gene>
<evidence type="ECO:0000313" key="3">
    <source>
        <dbReference type="Proteomes" id="UP000005709"/>
    </source>
</evidence>
<dbReference type="eggNOG" id="ENOG502Z9TM">
    <property type="taxonomic scope" value="Bacteria"/>
</dbReference>
<feature type="transmembrane region" description="Helical" evidence="1">
    <location>
        <begin position="54"/>
        <end position="76"/>
    </location>
</feature>
<organism evidence="2 3">
    <name type="scientific">Campylobacter gracilis RM3268</name>
    <dbReference type="NCBI Taxonomy" id="553220"/>
    <lineage>
        <taxon>Bacteria</taxon>
        <taxon>Pseudomonadati</taxon>
        <taxon>Campylobacterota</taxon>
        <taxon>Epsilonproteobacteria</taxon>
        <taxon>Campylobacterales</taxon>
        <taxon>Campylobacteraceae</taxon>
        <taxon>Campylobacter</taxon>
    </lineage>
</organism>
<dbReference type="STRING" id="824.CGRAC_2011"/>
<evidence type="ECO:0000313" key="2">
    <source>
        <dbReference type="EMBL" id="EEV17854.1"/>
    </source>
</evidence>
<feature type="transmembrane region" description="Helical" evidence="1">
    <location>
        <begin position="103"/>
        <end position="126"/>
    </location>
</feature>
<feature type="transmembrane region" description="Helical" evidence="1">
    <location>
        <begin position="213"/>
        <end position="234"/>
    </location>
</feature>
<reference evidence="2 3" key="1">
    <citation type="submission" date="2009-07" db="EMBL/GenBank/DDBJ databases">
        <authorList>
            <person name="Madupu R."/>
            <person name="Sebastian Y."/>
            <person name="Durkin A.S."/>
            <person name="Torralba M."/>
            <person name="Methe B."/>
            <person name="Sutton G.G."/>
            <person name="Strausberg R.L."/>
            <person name="Nelson K.E."/>
        </authorList>
    </citation>
    <scope>NUCLEOTIDE SEQUENCE [LARGE SCALE GENOMIC DNA]</scope>
    <source>
        <strain evidence="2 3">RM3268</strain>
    </source>
</reference>
<keyword evidence="1" id="KW-0472">Membrane</keyword>
<keyword evidence="3" id="KW-1185">Reference proteome</keyword>
<keyword evidence="1" id="KW-0812">Transmembrane</keyword>
<comment type="caution">
    <text evidence="2">The sequence shown here is derived from an EMBL/GenBank/DDBJ whole genome shotgun (WGS) entry which is preliminary data.</text>
</comment>
<feature type="transmembrane region" description="Helical" evidence="1">
    <location>
        <begin position="6"/>
        <end position="33"/>
    </location>
</feature>
<dbReference type="OrthoDB" id="9788139at2"/>
<sequence>MSVFLSGSVIAFLAVELIVIALMTISQFYIVRIMRYWDFNATSNLQYALEKRNYLINTILFFTIACKIILFIFFALCLNELSSIVPGAMCSAGVVGSNRYGNILLLLKILLIFGFGLWLILNSLDLKAGKFPYLKRKYLIFTILFTGVLAEFILEILFFTNIPLRVPVFCCSVVFRAPKLPFGYTQALLATFFYAILGAILILNFLKQSMASFALNLLFLFVAYYAITYFFGLYVYEQPNHKCPYCMLLKDYYFVGYAIWGSLFLGIFFGIVPFLTELITKRAYTHLLKYSSFWLILNALICSAYVVKYYFVRGALL</sequence>
<dbReference type="AlphaFoldDB" id="C8PH33"/>
<feature type="transmembrane region" description="Helical" evidence="1">
    <location>
        <begin position="138"/>
        <end position="162"/>
    </location>
</feature>
<dbReference type="EMBL" id="ACYG01000022">
    <property type="protein sequence ID" value="EEV17854.1"/>
    <property type="molecule type" value="Genomic_DNA"/>
</dbReference>
<proteinExistence type="predicted"/>
<feature type="transmembrane region" description="Helical" evidence="1">
    <location>
        <begin position="182"/>
        <end position="206"/>
    </location>
</feature>